<keyword evidence="7 10" id="KW-0472">Membrane</keyword>
<feature type="transmembrane region" description="Helical" evidence="10">
    <location>
        <begin position="15"/>
        <end position="33"/>
    </location>
</feature>
<keyword evidence="3 10" id="KW-0716">Sensory transduction</keyword>
<name>A0A0P1JD66_MANSE</name>
<comment type="subcellular location">
    <subcellularLocation>
        <location evidence="1 10">Cell membrane</location>
        <topology evidence="1 10">Multi-pass membrane protein</topology>
    </subcellularLocation>
</comment>
<dbReference type="GO" id="GO:0007165">
    <property type="term" value="P:signal transduction"/>
    <property type="evidence" value="ECO:0007669"/>
    <property type="project" value="UniProtKB-KW"/>
</dbReference>
<protein>
    <recommendedName>
        <fullName evidence="10">Odorant receptor</fullName>
    </recommendedName>
</protein>
<evidence type="ECO:0000313" key="11">
    <source>
        <dbReference type="EMBL" id="CUQ99398.1"/>
    </source>
</evidence>
<organism evidence="11">
    <name type="scientific">Manduca sexta</name>
    <name type="common">Tobacco hawkmoth</name>
    <name type="synonym">Tobacco hornworm</name>
    <dbReference type="NCBI Taxonomy" id="7130"/>
    <lineage>
        <taxon>Eukaryota</taxon>
        <taxon>Metazoa</taxon>
        <taxon>Ecdysozoa</taxon>
        <taxon>Arthropoda</taxon>
        <taxon>Hexapoda</taxon>
        <taxon>Insecta</taxon>
        <taxon>Pterygota</taxon>
        <taxon>Neoptera</taxon>
        <taxon>Endopterygota</taxon>
        <taxon>Lepidoptera</taxon>
        <taxon>Glossata</taxon>
        <taxon>Ditrysia</taxon>
        <taxon>Bombycoidea</taxon>
        <taxon>Sphingidae</taxon>
        <taxon>Sphinginae</taxon>
        <taxon>Sphingini</taxon>
        <taxon>Manduca</taxon>
    </lineage>
</organism>
<evidence type="ECO:0000256" key="7">
    <source>
        <dbReference type="ARBA" id="ARBA00023136"/>
    </source>
</evidence>
<feature type="transmembrane region" description="Helical" evidence="10">
    <location>
        <begin position="45"/>
        <end position="70"/>
    </location>
</feature>
<dbReference type="OrthoDB" id="7475020at2759"/>
<evidence type="ECO:0000256" key="8">
    <source>
        <dbReference type="ARBA" id="ARBA00023170"/>
    </source>
</evidence>
<keyword evidence="9 10" id="KW-0807">Transducer</keyword>
<evidence type="ECO:0000256" key="2">
    <source>
        <dbReference type="ARBA" id="ARBA00022475"/>
    </source>
</evidence>
<proteinExistence type="evidence at transcript level"/>
<accession>A0A0P1JD66</accession>
<keyword evidence="2" id="KW-1003">Cell membrane</keyword>
<sequence length="404" mass="47367">MMDELYLQQPPKKQLFYKVLSFTLSIAGLYWYELWDYKFPKLVKFFLCIVHYTVIIFTPICVTLQMLYIYTRWNNIAFSTHGTIFTIVPITFLILTKVLSAQKESYRRLMKTFLQEIHLCNFGSNSYMKQRAVEVEKYSRYLATFFFVFLVVDWALWTIVPIVFNLKNSKAIENKEIPLKTCFYMWLPFDYEHEYKYWVITHIANSTLIALGCIVVTSYDTINYSIVFHLIGHIKSLKHLIKTNISQNLSDDETKRGLVEVIRYHCFVLKIFGEIERAFGINVTGNYLYNLIADSLLLYRLMLGDKENKLMYGVMLLVFMGGLIVMTLILEEVRRQTFDIPQTVYDMPWEKMSVSNQKIVVIMLARTQPTLEYKSAGGLKAGVNPTIQIIKSTFSYYVMLKSSL</sequence>
<keyword evidence="8 10" id="KW-0675">Receptor</keyword>
<comment type="caution">
    <text evidence="10">Lacks conserved residue(s) required for the propagation of feature annotation.</text>
</comment>
<comment type="similarity">
    <text evidence="10">Belongs to the insect chemoreceptor superfamily. Heteromeric odorant receptor channel (TC 1.A.69) family.</text>
</comment>
<keyword evidence="5 10" id="KW-0552">Olfaction</keyword>
<dbReference type="GO" id="GO:0004984">
    <property type="term" value="F:olfactory receptor activity"/>
    <property type="evidence" value="ECO:0007669"/>
    <property type="project" value="InterPro"/>
</dbReference>
<evidence type="ECO:0000256" key="9">
    <source>
        <dbReference type="ARBA" id="ARBA00023224"/>
    </source>
</evidence>
<dbReference type="GO" id="GO:0005549">
    <property type="term" value="F:odorant binding"/>
    <property type="evidence" value="ECO:0007669"/>
    <property type="project" value="InterPro"/>
</dbReference>
<feature type="transmembrane region" description="Helical" evidence="10">
    <location>
        <begin position="310"/>
        <end position="330"/>
    </location>
</feature>
<dbReference type="PANTHER" id="PTHR21137">
    <property type="entry name" value="ODORANT RECEPTOR"/>
    <property type="match status" value="1"/>
</dbReference>
<dbReference type="GO" id="GO:0005886">
    <property type="term" value="C:plasma membrane"/>
    <property type="evidence" value="ECO:0007669"/>
    <property type="project" value="UniProtKB-SubCell"/>
</dbReference>
<evidence type="ECO:0000256" key="1">
    <source>
        <dbReference type="ARBA" id="ARBA00004651"/>
    </source>
</evidence>
<dbReference type="Pfam" id="PF02949">
    <property type="entry name" value="7tm_6"/>
    <property type="match status" value="1"/>
</dbReference>
<feature type="transmembrane region" description="Helical" evidence="10">
    <location>
        <begin position="141"/>
        <end position="164"/>
    </location>
</feature>
<evidence type="ECO:0000256" key="4">
    <source>
        <dbReference type="ARBA" id="ARBA00022692"/>
    </source>
</evidence>
<dbReference type="PANTHER" id="PTHR21137:SF35">
    <property type="entry name" value="ODORANT RECEPTOR 19A-RELATED"/>
    <property type="match status" value="1"/>
</dbReference>
<keyword evidence="6 10" id="KW-1133">Transmembrane helix</keyword>
<feature type="transmembrane region" description="Helical" evidence="10">
    <location>
        <begin position="195"/>
        <end position="216"/>
    </location>
</feature>
<evidence type="ECO:0000256" key="10">
    <source>
        <dbReference type="RuleBase" id="RU351113"/>
    </source>
</evidence>
<dbReference type="AlphaFoldDB" id="A0A0P1JD66"/>
<keyword evidence="4 10" id="KW-0812">Transmembrane</keyword>
<evidence type="ECO:0000256" key="3">
    <source>
        <dbReference type="ARBA" id="ARBA00022606"/>
    </source>
</evidence>
<feature type="transmembrane region" description="Helical" evidence="10">
    <location>
        <begin position="76"/>
        <end position="100"/>
    </location>
</feature>
<evidence type="ECO:0000256" key="6">
    <source>
        <dbReference type="ARBA" id="ARBA00022989"/>
    </source>
</evidence>
<dbReference type="InterPro" id="IPR004117">
    <property type="entry name" value="7tm6_olfct_rcpt"/>
</dbReference>
<reference evidence="11" key="1">
    <citation type="submission" date="2015-08" db="EMBL/GenBank/DDBJ databases">
        <title>A reference gene set for chemosensory receptor genes of Manduca sexta.</title>
        <authorList>
            <person name="Koenig C."/>
            <person name="Hirsh A."/>
            <person name="Bucks S."/>
            <person name="Klinner C."/>
            <person name="Vogel H."/>
            <person name="Shukla A."/>
            <person name="Mansfield J.H."/>
            <person name="Morton B."/>
            <person name="Hansson B.S."/>
            <person name="Grosse-Wilde E."/>
        </authorList>
    </citation>
    <scope>NUCLEOTIDE SEQUENCE</scope>
</reference>
<gene>
    <name evidence="11" type="primary">OR-15</name>
</gene>
<evidence type="ECO:0000256" key="5">
    <source>
        <dbReference type="ARBA" id="ARBA00022725"/>
    </source>
</evidence>
<dbReference type="EMBL" id="LN885109">
    <property type="protein sequence ID" value="CUQ99398.1"/>
    <property type="molecule type" value="mRNA"/>
</dbReference>